<dbReference type="GO" id="GO:0016071">
    <property type="term" value="P:mRNA metabolic process"/>
    <property type="evidence" value="ECO:0007669"/>
    <property type="project" value="UniProtKB-ARBA"/>
</dbReference>
<evidence type="ECO:0000256" key="4">
    <source>
        <dbReference type="ARBA" id="ARBA00023163"/>
    </source>
</evidence>
<sequence>MLDGTTAHGDRTDTGDAENNAPVRDGANRARLKKERGRRTHKAGSGARISDINNNHQPLSSEPNRAVQRAARKELLKTKGATLNQHNCPRTIQNLPQNQTKTQAQNQTVLLLSPGPGPGSGSGPAYAGPRFSEPPAPSVLPKPPSHWVRTRTGSREELSLQLKSLLRVQDQN</sequence>
<keyword evidence="2" id="KW-0805">Transcription regulation</keyword>
<evidence type="ECO:0000256" key="1">
    <source>
        <dbReference type="ARBA" id="ARBA00004123"/>
    </source>
</evidence>
<reference evidence="8" key="1">
    <citation type="submission" date="2024-04" db="EMBL/GenBank/DDBJ databases">
        <title>Salinicola lusitanus LLJ914,a marine bacterium isolated from the Okinawa Trough.</title>
        <authorList>
            <person name="Li J."/>
        </authorList>
    </citation>
    <scope>NUCLEOTIDE SEQUENCE [LARGE SCALE GENOMIC DNA]</scope>
</reference>
<evidence type="ECO:0000256" key="2">
    <source>
        <dbReference type="ARBA" id="ARBA00023015"/>
    </source>
</evidence>
<keyword evidence="3" id="KW-0010">Activator</keyword>
<feature type="region of interest" description="Disordered" evidence="6">
    <location>
        <begin position="113"/>
        <end position="155"/>
    </location>
</feature>
<dbReference type="EMBL" id="JBBPFD010000011">
    <property type="protein sequence ID" value="KAK7906704.1"/>
    <property type="molecule type" value="Genomic_DNA"/>
</dbReference>
<protein>
    <recommendedName>
        <fullName evidence="9">Proline-rich nuclear receptor coactivator 1</fullName>
    </recommendedName>
</protein>
<feature type="region of interest" description="Disordered" evidence="6">
    <location>
        <begin position="1"/>
        <end position="66"/>
    </location>
</feature>
<gene>
    <name evidence="7" type="ORF">WMY93_015316</name>
</gene>
<comment type="caution">
    <text evidence="7">The sequence shown here is derived from an EMBL/GenBank/DDBJ whole genome shotgun (WGS) entry which is preliminary data.</text>
</comment>
<dbReference type="AlphaFoldDB" id="A0AAW0NZX1"/>
<proteinExistence type="predicted"/>
<feature type="compositionally biased region" description="Basic residues" evidence="6">
    <location>
        <begin position="30"/>
        <end position="42"/>
    </location>
</feature>
<feature type="compositionally biased region" description="Polar residues" evidence="6">
    <location>
        <begin position="51"/>
        <end position="63"/>
    </location>
</feature>
<keyword evidence="5" id="KW-0539">Nucleus</keyword>
<evidence type="ECO:0000313" key="7">
    <source>
        <dbReference type="EMBL" id="KAK7906704.1"/>
    </source>
</evidence>
<accession>A0AAW0NZX1</accession>
<keyword evidence="8" id="KW-1185">Reference proteome</keyword>
<feature type="compositionally biased region" description="Pro residues" evidence="6">
    <location>
        <begin position="132"/>
        <end position="144"/>
    </location>
</feature>
<dbReference type="GO" id="GO:0005634">
    <property type="term" value="C:nucleus"/>
    <property type="evidence" value="ECO:0007669"/>
    <property type="project" value="UniProtKB-SubCell"/>
</dbReference>
<comment type="subcellular location">
    <subcellularLocation>
        <location evidence="1">Nucleus</location>
    </subcellularLocation>
</comment>
<keyword evidence="4" id="KW-0804">Transcription</keyword>
<evidence type="ECO:0000256" key="5">
    <source>
        <dbReference type="ARBA" id="ARBA00023242"/>
    </source>
</evidence>
<evidence type="ECO:0000256" key="3">
    <source>
        <dbReference type="ARBA" id="ARBA00023159"/>
    </source>
</evidence>
<dbReference type="InterPro" id="IPR028322">
    <property type="entry name" value="PNRC-like_rgn"/>
</dbReference>
<dbReference type="Pfam" id="PF15365">
    <property type="entry name" value="PNRC"/>
    <property type="match status" value="1"/>
</dbReference>
<evidence type="ECO:0000256" key="6">
    <source>
        <dbReference type="SAM" id="MobiDB-lite"/>
    </source>
</evidence>
<dbReference type="Proteomes" id="UP001460270">
    <property type="component" value="Unassembled WGS sequence"/>
</dbReference>
<evidence type="ECO:0000313" key="8">
    <source>
        <dbReference type="Proteomes" id="UP001460270"/>
    </source>
</evidence>
<dbReference type="PANTHER" id="PTHR15405">
    <property type="entry name" value="PROLINE-RICH NUCLEAR RECEPTOR COACTIVATOR"/>
    <property type="match status" value="1"/>
</dbReference>
<organism evidence="7 8">
    <name type="scientific">Mugilogobius chulae</name>
    <name type="common">yellowstripe goby</name>
    <dbReference type="NCBI Taxonomy" id="88201"/>
    <lineage>
        <taxon>Eukaryota</taxon>
        <taxon>Metazoa</taxon>
        <taxon>Chordata</taxon>
        <taxon>Craniata</taxon>
        <taxon>Vertebrata</taxon>
        <taxon>Euteleostomi</taxon>
        <taxon>Actinopterygii</taxon>
        <taxon>Neopterygii</taxon>
        <taxon>Teleostei</taxon>
        <taxon>Neoteleostei</taxon>
        <taxon>Acanthomorphata</taxon>
        <taxon>Gobiaria</taxon>
        <taxon>Gobiiformes</taxon>
        <taxon>Gobioidei</taxon>
        <taxon>Gobiidae</taxon>
        <taxon>Gobionellinae</taxon>
        <taxon>Mugilogobius</taxon>
    </lineage>
</organism>
<evidence type="ECO:0008006" key="9">
    <source>
        <dbReference type="Google" id="ProtNLM"/>
    </source>
</evidence>
<name>A0AAW0NZX1_9GOBI</name>
<dbReference type="InterPro" id="IPR026780">
    <property type="entry name" value="PNRC1/2"/>
</dbReference>